<dbReference type="PANTHER" id="PTHR39515:SF2">
    <property type="entry name" value="HTH-TYPE TRANSCRIPTIONAL REGULATOR RV0880"/>
    <property type="match status" value="1"/>
</dbReference>
<reference evidence="5" key="1">
    <citation type="submission" date="2023-07" db="EMBL/GenBank/DDBJ databases">
        <title>Sequencing the genomes of 1000 actinobacteria strains.</title>
        <authorList>
            <person name="Klenk H.-P."/>
        </authorList>
    </citation>
    <scope>NUCLEOTIDE SEQUENCE</scope>
    <source>
        <strain evidence="5">DSM 107476</strain>
    </source>
</reference>
<name>A0ABU2A034_9CORY</name>
<protein>
    <submittedName>
        <fullName evidence="5">DNA-binding MarR family transcriptional regulator</fullName>
    </submittedName>
</protein>
<dbReference type="PANTHER" id="PTHR39515">
    <property type="entry name" value="CONSERVED PROTEIN"/>
    <property type="match status" value="1"/>
</dbReference>
<dbReference type="Gene3D" id="1.10.10.10">
    <property type="entry name" value="Winged helix-like DNA-binding domain superfamily/Winged helix DNA-binding domain"/>
    <property type="match status" value="1"/>
</dbReference>
<evidence type="ECO:0000259" key="4">
    <source>
        <dbReference type="PROSITE" id="PS50995"/>
    </source>
</evidence>
<evidence type="ECO:0000313" key="5">
    <source>
        <dbReference type="EMBL" id="MDR7330534.1"/>
    </source>
</evidence>
<evidence type="ECO:0000256" key="2">
    <source>
        <dbReference type="ARBA" id="ARBA00023125"/>
    </source>
</evidence>
<comment type="caution">
    <text evidence="5">The sequence shown here is derived from an EMBL/GenBank/DDBJ whole genome shotgun (WGS) entry which is preliminary data.</text>
</comment>
<organism evidence="5 6">
    <name type="scientific">Corynebacterium guangdongense</name>
    <dbReference type="NCBI Taxonomy" id="1783348"/>
    <lineage>
        <taxon>Bacteria</taxon>
        <taxon>Bacillati</taxon>
        <taxon>Actinomycetota</taxon>
        <taxon>Actinomycetes</taxon>
        <taxon>Mycobacteriales</taxon>
        <taxon>Corynebacteriaceae</taxon>
        <taxon>Corynebacterium</taxon>
    </lineage>
</organism>
<evidence type="ECO:0000256" key="1">
    <source>
        <dbReference type="ARBA" id="ARBA00023015"/>
    </source>
</evidence>
<dbReference type="GO" id="GO:0003677">
    <property type="term" value="F:DNA binding"/>
    <property type="evidence" value="ECO:0007669"/>
    <property type="project" value="UniProtKB-KW"/>
</dbReference>
<feature type="domain" description="HTH marR-type" evidence="4">
    <location>
        <begin position="24"/>
        <end position="159"/>
    </location>
</feature>
<gene>
    <name evidence="5" type="ORF">J2S39_002210</name>
</gene>
<keyword evidence="2 5" id="KW-0238">DNA-binding</keyword>
<evidence type="ECO:0000256" key="3">
    <source>
        <dbReference type="ARBA" id="ARBA00023163"/>
    </source>
</evidence>
<dbReference type="Proteomes" id="UP001180840">
    <property type="component" value="Unassembled WGS sequence"/>
</dbReference>
<dbReference type="EMBL" id="JAVDXZ010000001">
    <property type="protein sequence ID" value="MDR7330534.1"/>
    <property type="molecule type" value="Genomic_DNA"/>
</dbReference>
<proteinExistence type="predicted"/>
<keyword evidence="6" id="KW-1185">Reference proteome</keyword>
<dbReference type="InterPro" id="IPR036388">
    <property type="entry name" value="WH-like_DNA-bd_sf"/>
</dbReference>
<dbReference type="PROSITE" id="PS01117">
    <property type="entry name" value="HTH_MARR_1"/>
    <property type="match status" value="1"/>
</dbReference>
<dbReference type="PROSITE" id="PS50995">
    <property type="entry name" value="HTH_MARR_2"/>
    <property type="match status" value="1"/>
</dbReference>
<dbReference type="InterPro" id="IPR023187">
    <property type="entry name" value="Tscrpt_reg_MarR-type_CS"/>
</dbReference>
<keyword evidence="1" id="KW-0805">Transcription regulation</keyword>
<dbReference type="SMART" id="SM00347">
    <property type="entry name" value="HTH_MARR"/>
    <property type="match status" value="1"/>
</dbReference>
<dbReference type="InterPro" id="IPR052526">
    <property type="entry name" value="HTH-type_Bedaq_tolerance"/>
</dbReference>
<evidence type="ECO:0000313" key="6">
    <source>
        <dbReference type="Proteomes" id="UP001180840"/>
    </source>
</evidence>
<sequence>MSDGALQGGLAAQTATETGVSDLAMSLSKRIRPAMTKLYVMYFRVAEQSDLTGPQLSIMSRLQENGPSRISAVAQAEGIRMPTASNALHQLEQRDLVRRVRDESDRRGVRVELTPLGETELVRVGKERELYLAEMLDSLDDDDLRDAHELVDIINRLADAYSAGVISDNGK</sequence>
<dbReference type="InterPro" id="IPR000835">
    <property type="entry name" value="HTH_MarR-typ"/>
</dbReference>
<dbReference type="InterPro" id="IPR036390">
    <property type="entry name" value="WH_DNA-bd_sf"/>
</dbReference>
<accession>A0ABU2A034</accession>
<keyword evidence="3" id="KW-0804">Transcription</keyword>
<dbReference type="Pfam" id="PF01047">
    <property type="entry name" value="MarR"/>
    <property type="match status" value="1"/>
</dbReference>
<dbReference type="SUPFAM" id="SSF46785">
    <property type="entry name" value="Winged helix' DNA-binding domain"/>
    <property type="match status" value="1"/>
</dbReference>